<dbReference type="Proteomes" id="UP001498398">
    <property type="component" value="Unassembled WGS sequence"/>
</dbReference>
<evidence type="ECO:0000313" key="1">
    <source>
        <dbReference type="EMBL" id="KAK7461065.1"/>
    </source>
</evidence>
<gene>
    <name evidence="1" type="ORF">VKT23_008994</name>
</gene>
<comment type="caution">
    <text evidence="1">The sequence shown here is derived from an EMBL/GenBank/DDBJ whole genome shotgun (WGS) entry which is preliminary data.</text>
</comment>
<protein>
    <submittedName>
        <fullName evidence="1">Uncharacterized protein</fullName>
    </submittedName>
</protein>
<reference evidence="1 2" key="1">
    <citation type="submission" date="2024-01" db="EMBL/GenBank/DDBJ databases">
        <title>A draft genome for the cacao thread blight pathogen Marasmiellus scandens.</title>
        <authorList>
            <person name="Baruah I.K."/>
            <person name="Leung J."/>
            <person name="Bukari Y."/>
            <person name="Amoako-Attah I."/>
            <person name="Meinhardt L.W."/>
            <person name="Bailey B.A."/>
            <person name="Cohen S.P."/>
        </authorList>
    </citation>
    <scope>NUCLEOTIDE SEQUENCE [LARGE SCALE GENOMIC DNA]</scope>
    <source>
        <strain evidence="1 2">GH-19</strain>
    </source>
</reference>
<sequence>MDLNINKVLDPAVEPFNVVVDGLLLDKETERNYVERMFRETIQKGSAPATLNPSWKVVYRQVKIETIFLCTNWVFKRLEDALKPGQQFPKEPSSDIDVYEEHQFVTMLKKHYPLVECPHDDPECNVIVWGTKHGNDPAVAAHVQVKYNDNWESKMSTVSYVITHGRDDWAAAWHKTASLKWDENKKHPKSYSDAYLKRSSKK</sequence>
<organism evidence="1 2">
    <name type="scientific">Marasmiellus scandens</name>
    <dbReference type="NCBI Taxonomy" id="2682957"/>
    <lineage>
        <taxon>Eukaryota</taxon>
        <taxon>Fungi</taxon>
        <taxon>Dikarya</taxon>
        <taxon>Basidiomycota</taxon>
        <taxon>Agaricomycotina</taxon>
        <taxon>Agaricomycetes</taxon>
        <taxon>Agaricomycetidae</taxon>
        <taxon>Agaricales</taxon>
        <taxon>Marasmiineae</taxon>
        <taxon>Omphalotaceae</taxon>
        <taxon>Marasmiellus</taxon>
    </lineage>
</organism>
<accession>A0ABR1JKS1</accession>
<dbReference type="EMBL" id="JBANRG010000014">
    <property type="protein sequence ID" value="KAK7461065.1"/>
    <property type="molecule type" value="Genomic_DNA"/>
</dbReference>
<keyword evidence="2" id="KW-1185">Reference proteome</keyword>
<name>A0ABR1JKS1_9AGAR</name>
<proteinExistence type="predicted"/>
<evidence type="ECO:0000313" key="2">
    <source>
        <dbReference type="Proteomes" id="UP001498398"/>
    </source>
</evidence>